<evidence type="ECO:0000313" key="1">
    <source>
        <dbReference type="EMBL" id="KXJ88818.1"/>
    </source>
</evidence>
<dbReference type="STRING" id="196109.A0A136IVA8"/>
<keyword evidence="2" id="KW-1185">Reference proteome</keyword>
<dbReference type="EMBL" id="KQ964257">
    <property type="protein sequence ID" value="KXJ88818.1"/>
    <property type="molecule type" value="Genomic_DNA"/>
</dbReference>
<sequence length="93" mass="10537">MEITDDDDKNQTLRQLSESRGASVVSQLVGIAQKANQQEHHKLLSFITGLECLQRQHLGFSRISINSLSQHKYVALSYTWQASDDESKVTGRY</sequence>
<name>A0A136IVA8_9PEZI</name>
<gene>
    <name evidence="1" type="ORF">Micbo1qcDRAFT_166262</name>
</gene>
<dbReference type="OrthoDB" id="270167at2759"/>
<protein>
    <submittedName>
        <fullName evidence="1">Uncharacterized protein</fullName>
    </submittedName>
</protein>
<evidence type="ECO:0000313" key="2">
    <source>
        <dbReference type="Proteomes" id="UP000070501"/>
    </source>
</evidence>
<accession>A0A136IVA8</accession>
<dbReference type="InParanoid" id="A0A136IVA8"/>
<dbReference type="Proteomes" id="UP000070501">
    <property type="component" value="Unassembled WGS sequence"/>
</dbReference>
<reference evidence="2" key="1">
    <citation type="submission" date="2016-02" db="EMBL/GenBank/DDBJ databases">
        <title>Draft genome sequence of Microdochium bolleyi, a fungal endophyte of beachgrass.</title>
        <authorList>
            <consortium name="DOE Joint Genome Institute"/>
            <person name="David A.S."/>
            <person name="May G."/>
            <person name="Haridas S."/>
            <person name="Lim J."/>
            <person name="Wang M."/>
            <person name="Labutti K."/>
            <person name="Lipzen A."/>
            <person name="Barry K."/>
            <person name="Grigoriev I.V."/>
        </authorList>
    </citation>
    <scope>NUCLEOTIDE SEQUENCE [LARGE SCALE GENOMIC DNA]</scope>
    <source>
        <strain evidence="2">J235TASD1</strain>
    </source>
</reference>
<dbReference type="AlphaFoldDB" id="A0A136IVA8"/>
<feature type="non-terminal residue" evidence="1">
    <location>
        <position position="93"/>
    </location>
</feature>
<organism evidence="1 2">
    <name type="scientific">Microdochium bolleyi</name>
    <dbReference type="NCBI Taxonomy" id="196109"/>
    <lineage>
        <taxon>Eukaryota</taxon>
        <taxon>Fungi</taxon>
        <taxon>Dikarya</taxon>
        <taxon>Ascomycota</taxon>
        <taxon>Pezizomycotina</taxon>
        <taxon>Sordariomycetes</taxon>
        <taxon>Xylariomycetidae</taxon>
        <taxon>Xylariales</taxon>
        <taxon>Microdochiaceae</taxon>
        <taxon>Microdochium</taxon>
    </lineage>
</organism>
<proteinExistence type="predicted"/>